<gene>
    <name evidence="2" type="ORF">ACFSTE_04295</name>
</gene>
<reference evidence="3" key="1">
    <citation type="journal article" date="2019" name="Int. J. Syst. Evol. Microbiol.">
        <title>The Global Catalogue of Microorganisms (GCM) 10K type strain sequencing project: providing services to taxonomists for standard genome sequencing and annotation.</title>
        <authorList>
            <consortium name="The Broad Institute Genomics Platform"/>
            <consortium name="The Broad Institute Genome Sequencing Center for Infectious Disease"/>
            <person name="Wu L."/>
            <person name="Ma J."/>
        </authorList>
    </citation>
    <scope>NUCLEOTIDE SEQUENCE [LARGE SCALE GENOMIC DNA]</scope>
    <source>
        <strain evidence="3">KCTC 42423</strain>
    </source>
</reference>
<feature type="transmembrane region" description="Helical" evidence="1">
    <location>
        <begin position="191"/>
        <end position="221"/>
    </location>
</feature>
<accession>A0ABW5N4X2</accession>
<dbReference type="EMBL" id="JBHULX010000003">
    <property type="protein sequence ID" value="MFD2590037.1"/>
    <property type="molecule type" value="Genomic_DNA"/>
</dbReference>
<evidence type="ECO:0008006" key="4">
    <source>
        <dbReference type="Google" id="ProtNLM"/>
    </source>
</evidence>
<feature type="transmembrane region" description="Helical" evidence="1">
    <location>
        <begin position="132"/>
        <end position="149"/>
    </location>
</feature>
<dbReference type="Proteomes" id="UP001597459">
    <property type="component" value="Unassembled WGS sequence"/>
</dbReference>
<proteinExistence type="predicted"/>
<feature type="transmembrane region" description="Helical" evidence="1">
    <location>
        <begin position="37"/>
        <end position="58"/>
    </location>
</feature>
<sequence length="287" mass="32206">MNNNTNFIQFKKRRELGEILTDTFAFIRNNGKPLLTLLLKTSAIPFILLLIAAGYYTYLSGDILNLEALQHGNLIDTGSLFVSAAFLFITLSVFYSCLFGSIMFFIKEYIKNKGTVDIDNTTIQIKDALPKLIGVGLISMLIISVGFFMCILPGIYFYVPLNLVFSIMVFEEKGSSESISDSFSLIKGEWWMSFATLFIISIIISFIGFIFSLPGVIYTLMQTFTASEQGSIADFSVNQDWVFIALNTLSSLQYVLYGIMAISVAFIYYNIKEKKFSTGAFEEIDSL</sequence>
<dbReference type="RefSeq" id="WP_378255895.1">
    <property type="nucleotide sequence ID" value="NZ_JBHSJV010000001.1"/>
</dbReference>
<protein>
    <recommendedName>
        <fullName evidence="4">Glycerophosphoryl diester phosphodiesterase membrane domain-containing protein</fullName>
    </recommendedName>
</protein>
<evidence type="ECO:0000313" key="2">
    <source>
        <dbReference type="EMBL" id="MFD2590037.1"/>
    </source>
</evidence>
<feature type="transmembrane region" description="Helical" evidence="1">
    <location>
        <begin position="241"/>
        <end position="269"/>
    </location>
</feature>
<evidence type="ECO:0000256" key="1">
    <source>
        <dbReference type="SAM" id="Phobius"/>
    </source>
</evidence>
<keyword evidence="1" id="KW-0812">Transmembrane</keyword>
<name>A0ABW5N4X2_9FLAO</name>
<keyword evidence="3" id="KW-1185">Reference proteome</keyword>
<comment type="caution">
    <text evidence="2">The sequence shown here is derived from an EMBL/GenBank/DDBJ whole genome shotgun (WGS) entry which is preliminary data.</text>
</comment>
<keyword evidence="1" id="KW-1133">Transmembrane helix</keyword>
<organism evidence="2 3">
    <name type="scientific">Aquimarina hainanensis</name>
    <dbReference type="NCBI Taxonomy" id="1578017"/>
    <lineage>
        <taxon>Bacteria</taxon>
        <taxon>Pseudomonadati</taxon>
        <taxon>Bacteroidota</taxon>
        <taxon>Flavobacteriia</taxon>
        <taxon>Flavobacteriales</taxon>
        <taxon>Flavobacteriaceae</taxon>
        <taxon>Aquimarina</taxon>
    </lineage>
</organism>
<keyword evidence="1" id="KW-0472">Membrane</keyword>
<evidence type="ECO:0000313" key="3">
    <source>
        <dbReference type="Proteomes" id="UP001597459"/>
    </source>
</evidence>
<feature type="transmembrane region" description="Helical" evidence="1">
    <location>
        <begin position="78"/>
        <end position="106"/>
    </location>
</feature>